<evidence type="ECO:0000313" key="6">
    <source>
        <dbReference type="Proteomes" id="UP000572268"/>
    </source>
</evidence>
<dbReference type="Gene3D" id="3.40.525.10">
    <property type="entry name" value="CRAL-TRIO lipid binding domain"/>
    <property type="match status" value="1"/>
</dbReference>
<dbReference type="InterPro" id="IPR036865">
    <property type="entry name" value="CRAL-TRIO_dom_sf"/>
</dbReference>
<sequence>MSVPSHLYAASSTPVTMPSRPAQTSSGTPTPMDVKRMAEEAMLSSTSPELRPSRDPSLGEAPDGKQTSLGLSLFRKQGYLLKQSSAYFTQWLERKADWGPLGPEAENFFSHVGWCWAHLERFSGALAIGECERASAEACAVGVDVGVRGRQPTLPAEVCCSRGILWTLHDGDDCTLDATGMGVDPTIVGTVMVLLANLNMTAVKAIRAFIDLGRYVTLEGAMLKIFTTAAHHQPRQSVFLGRVAVEGMWTAKENEEDGYGEVWSFVIRWPPPVRGHSDDGVAPSEPISWPPPSELEFLHIGSYDEQECEEWFRAVKQAIISVDRTYRIQYQYRQRRLSSSDGQSYEATANSESQLEKIRSVLPDGLKSKYPAALKDVERLDAWEPVFAGHGCQIAVNKSSRATKFRLVQLFDGFDSDRVWREIKEGSFGSWLSRVDGCCFQPITTIATDEELDLIAYLSVDTTVMTDYACLFVEEERVSRLKIRADLIRALIDSKKQMVATTSGESFEGLGRRVEMDYIFWSVEPLPNGRGSSVTCVVSIAPPEKQKDILVQRFMKYLSPNLSYAQGVVSKIFGGRYNRSGNPVHDLWFRHIWKLEDFLNSTVKKGDFESGRNDPRIFDYDLTSGSRGGIKSGDKISGTDKEKRAQEMLARIEKTAAETGQVCPTESDCRRFLTASEWQVDAAFTKLRDTLAWRLTTFGIGHPPRGIDPDSISAERRKGAIYVRGRDKFGRPILVFRARLHEPRQIDQQEFERYLVYCVERCVSKIVDDGSKEETQQLIVLANMSGCGYNNFDVPSTKSVVRLLADRYPERIGSILVTNLNWAGKQFWNIIRSSLSEETISKIHLVPREDPVEYLSRFIDPRNVPAFCGGIDTYVYSIENDDLFSDDEEGIE</sequence>
<dbReference type="OrthoDB" id="75724at2759"/>
<dbReference type="AlphaFoldDB" id="A0A7J6LT14"/>
<protein>
    <recommendedName>
        <fullName evidence="2">CRAL-TRIO domain-containing protein</fullName>
    </recommendedName>
</protein>
<dbReference type="PANTHER" id="PTHR45824:SF29">
    <property type="entry name" value="GH16843P"/>
    <property type="match status" value="1"/>
</dbReference>
<evidence type="ECO:0000256" key="1">
    <source>
        <dbReference type="SAM" id="MobiDB-lite"/>
    </source>
</evidence>
<dbReference type="PANTHER" id="PTHR45824">
    <property type="entry name" value="GH16843P"/>
    <property type="match status" value="1"/>
</dbReference>
<dbReference type="InterPro" id="IPR036273">
    <property type="entry name" value="CRAL/TRIO_N_dom_sf"/>
</dbReference>
<name>A0A7J6LT14_PEROL</name>
<evidence type="ECO:0000313" key="5">
    <source>
        <dbReference type="Proteomes" id="UP000570595"/>
    </source>
</evidence>
<dbReference type="GO" id="GO:0008526">
    <property type="term" value="F:phosphatidylinositol transfer activity"/>
    <property type="evidence" value="ECO:0007669"/>
    <property type="project" value="TreeGrafter"/>
</dbReference>
<dbReference type="Pfam" id="PF00650">
    <property type="entry name" value="CRAL_TRIO"/>
    <property type="match status" value="1"/>
</dbReference>
<dbReference type="InterPro" id="IPR052578">
    <property type="entry name" value="PI_Transfer_CRAL-TRIO"/>
</dbReference>
<dbReference type="SUPFAM" id="SSF52087">
    <property type="entry name" value="CRAL/TRIO domain"/>
    <property type="match status" value="1"/>
</dbReference>
<dbReference type="SUPFAM" id="SSF46938">
    <property type="entry name" value="CRAL/TRIO N-terminal domain"/>
    <property type="match status" value="1"/>
</dbReference>
<dbReference type="EMBL" id="JABAHT010000317">
    <property type="protein sequence ID" value="KAF4658247.1"/>
    <property type="molecule type" value="Genomic_DNA"/>
</dbReference>
<evidence type="ECO:0000259" key="2">
    <source>
        <dbReference type="PROSITE" id="PS50191"/>
    </source>
</evidence>
<comment type="caution">
    <text evidence="4">The sequence shown here is derived from an EMBL/GenBank/DDBJ whole genome shotgun (WGS) entry which is preliminary data.</text>
</comment>
<dbReference type="SMART" id="SM00516">
    <property type="entry name" value="SEC14"/>
    <property type="match status" value="1"/>
</dbReference>
<reference evidence="5 6" key="1">
    <citation type="submission" date="2020-04" db="EMBL/GenBank/DDBJ databases">
        <title>Perkinsus olseni comparative genomics.</title>
        <authorList>
            <person name="Bogema D.R."/>
        </authorList>
    </citation>
    <scope>NUCLEOTIDE SEQUENCE [LARGE SCALE GENOMIC DNA]</scope>
    <source>
        <strain evidence="3">ATCC PRA-179</strain>
        <strain evidence="4">ATCC PRA-31</strain>
    </source>
</reference>
<feature type="domain" description="CRAL-TRIO" evidence="2">
    <location>
        <begin position="709"/>
        <end position="876"/>
    </location>
</feature>
<dbReference type="EMBL" id="JABANN010000319">
    <property type="protein sequence ID" value="KAF4662455.1"/>
    <property type="molecule type" value="Genomic_DNA"/>
</dbReference>
<feature type="compositionally biased region" description="Polar residues" evidence="1">
    <location>
        <begin position="10"/>
        <end position="29"/>
    </location>
</feature>
<dbReference type="PROSITE" id="PS50191">
    <property type="entry name" value="CRAL_TRIO"/>
    <property type="match status" value="1"/>
</dbReference>
<dbReference type="Proteomes" id="UP000572268">
    <property type="component" value="Unassembled WGS sequence"/>
</dbReference>
<accession>A0A7J6LT14</accession>
<evidence type="ECO:0000313" key="4">
    <source>
        <dbReference type="EMBL" id="KAF4662455.1"/>
    </source>
</evidence>
<feature type="region of interest" description="Disordered" evidence="1">
    <location>
        <begin position="1"/>
        <end position="66"/>
    </location>
</feature>
<proteinExistence type="predicted"/>
<dbReference type="InterPro" id="IPR001251">
    <property type="entry name" value="CRAL-TRIO_dom"/>
</dbReference>
<evidence type="ECO:0000313" key="3">
    <source>
        <dbReference type="EMBL" id="KAF4658247.1"/>
    </source>
</evidence>
<organism evidence="4 6">
    <name type="scientific">Perkinsus olseni</name>
    <name type="common">Perkinsus atlanticus</name>
    <dbReference type="NCBI Taxonomy" id="32597"/>
    <lineage>
        <taxon>Eukaryota</taxon>
        <taxon>Sar</taxon>
        <taxon>Alveolata</taxon>
        <taxon>Perkinsozoa</taxon>
        <taxon>Perkinsea</taxon>
        <taxon>Perkinsida</taxon>
        <taxon>Perkinsidae</taxon>
        <taxon>Perkinsus</taxon>
    </lineage>
</organism>
<dbReference type="Proteomes" id="UP000570595">
    <property type="component" value="Unassembled WGS sequence"/>
</dbReference>
<dbReference type="CDD" id="cd00170">
    <property type="entry name" value="SEC14"/>
    <property type="match status" value="1"/>
</dbReference>
<gene>
    <name evidence="4" type="ORF">FOL46_005275</name>
    <name evidence="3" type="ORF">FOZ61_005746</name>
</gene>